<dbReference type="EMBL" id="PQXN01000353">
    <property type="protein sequence ID" value="TGO45929.1"/>
    <property type="molecule type" value="Genomic_DNA"/>
</dbReference>
<evidence type="ECO:0000256" key="1">
    <source>
        <dbReference type="SAM" id="MobiDB-lite"/>
    </source>
</evidence>
<dbReference type="InterPro" id="IPR045518">
    <property type="entry name" value="2EXR"/>
</dbReference>
<dbReference type="Proteomes" id="UP000297527">
    <property type="component" value="Unassembled WGS sequence"/>
</dbReference>
<feature type="region of interest" description="Disordered" evidence="1">
    <location>
        <begin position="1"/>
        <end position="26"/>
    </location>
</feature>
<dbReference type="AlphaFoldDB" id="A0A4Z1HAT9"/>
<dbReference type="OrthoDB" id="10501942at2759"/>
<accession>A0A4Z1HAT9</accession>
<evidence type="ECO:0000313" key="3">
    <source>
        <dbReference type="EMBL" id="TGO45929.1"/>
    </source>
</evidence>
<feature type="compositionally biased region" description="Basic and acidic residues" evidence="1">
    <location>
        <begin position="1"/>
        <end position="12"/>
    </location>
</feature>
<name>A0A4Z1HAT9_9HELO</name>
<gene>
    <name evidence="3" type="ORF">BCON_0355g00080</name>
</gene>
<reference evidence="3 4" key="1">
    <citation type="submission" date="2017-12" db="EMBL/GenBank/DDBJ databases">
        <title>Comparative genomics of Botrytis spp.</title>
        <authorList>
            <person name="Valero-Jimenez C.A."/>
            <person name="Tapia P."/>
            <person name="Veloso J."/>
            <person name="Silva-Moreno E."/>
            <person name="Staats M."/>
            <person name="Valdes J.H."/>
            <person name="Van Kan J.A.L."/>
        </authorList>
    </citation>
    <scope>NUCLEOTIDE SEQUENCE [LARGE SCALE GENOMIC DNA]</scope>
    <source>
        <strain evidence="3 4">MUCL11595</strain>
    </source>
</reference>
<organism evidence="3 4">
    <name type="scientific">Botryotinia convoluta</name>
    <dbReference type="NCBI Taxonomy" id="54673"/>
    <lineage>
        <taxon>Eukaryota</taxon>
        <taxon>Fungi</taxon>
        <taxon>Dikarya</taxon>
        <taxon>Ascomycota</taxon>
        <taxon>Pezizomycotina</taxon>
        <taxon>Leotiomycetes</taxon>
        <taxon>Helotiales</taxon>
        <taxon>Sclerotiniaceae</taxon>
        <taxon>Botryotinia</taxon>
    </lineage>
</organism>
<protein>
    <recommendedName>
        <fullName evidence="2">2EXR domain-containing protein</fullName>
    </recommendedName>
</protein>
<dbReference type="Pfam" id="PF20150">
    <property type="entry name" value="2EXR"/>
    <property type="match status" value="1"/>
</dbReference>
<evidence type="ECO:0000313" key="4">
    <source>
        <dbReference type="Proteomes" id="UP000297527"/>
    </source>
</evidence>
<evidence type="ECO:0000259" key="2">
    <source>
        <dbReference type="Pfam" id="PF20150"/>
    </source>
</evidence>
<proteinExistence type="predicted"/>
<sequence length="279" mass="32659">MESWRQERRMRDFVGGGGPQSDGCSETFEVSDETISSTNRFKRIGKDHSETFTLFASLALELRITIWELAVAAATPALPGSIYPFPLEPEHPEDCLESAKRLYRQSNTTPNLLMILSILHVSQEFRNVALKTYGLLDVPIISPMLFRSSVDFLSFHDMHHMKEYTDMGTSYKFYRNPGVKVKRVNIAAHFAWPDSPFRSSNVYRKEPVEDPAREIWKLILLFEDLEHIISHFLDIWFYENSPNKHGLLRSRDDMELQRFLKDYAHWEKNLTDYFRRLFG</sequence>
<comment type="caution">
    <text evidence="3">The sequence shown here is derived from an EMBL/GenBank/DDBJ whole genome shotgun (WGS) entry which is preliminary data.</text>
</comment>
<keyword evidence="4" id="KW-1185">Reference proteome</keyword>
<feature type="domain" description="2EXR" evidence="2">
    <location>
        <begin position="52"/>
        <end position="153"/>
    </location>
</feature>